<gene>
    <name evidence="3" type="ORF">CNBG_4789</name>
</gene>
<dbReference type="Proteomes" id="UP000029445">
    <property type="component" value="Chromosome 12"/>
</dbReference>
<organism evidence="3 4">
    <name type="scientific">Cryptococcus deuterogattii (strain R265)</name>
    <name type="common">Cryptococcus gattii VGII (strain R265)</name>
    <dbReference type="NCBI Taxonomy" id="294750"/>
    <lineage>
        <taxon>Eukaryota</taxon>
        <taxon>Fungi</taxon>
        <taxon>Dikarya</taxon>
        <taxon>Basidiomycota</taxon>
        <taxon>Agaricomycotina</taxon>
        <taxon>Tremellomycetes</taxon>
        <taxon>Tremellales</taxon>
        <taxon>Cryptococcaceae</taxon>
        <taxon>Cryptococcus</taxon>
        <taxon>Cryptococcus gattii species complex</taxon>
    </lineage>
</organism>
<dbReference type="GeneID" id="88180981"/>
<dbReference type="OrthoDB" id="2567806at2759"/>
<proteinExistence type="predicted"/>
<dbReference type="InterPro" id="IPR036786">
    <property type="entry name" value="Ribosome_mat_SBDS_N_sf"/>
</dbReference>
<evidence type="ECO:0000259" key="2">
    <source>
        <dbReference type="Pfam" id="PF01172"/>
    </source>
</evidence>
<dbReference type="RefSeq" id="XP_062884661.1">
    <property type="nucleotide sequence ID" value="XM_063028706.1"/>
</dbReference>
<evidence type="ECO:0000313" key="3">
    <source>
        <dbReference type="EMBL" id="KGB78951.1"/>
    </source>
</evidence>
<feature type="domain" description="Ribosome maturation protein SDO1/SBDS N-terminal" evidence="2">
    <location>
        <begin position="6"/>
        <end position="104"/>
    </location>
</feature>
<dbReference type="AlphaFoldDB" id="A0A095DDN1"/>
<evidence type="ECO:0000313" key="4">
    <source>
        <dbReference type="Proteomes" id="UP000029445"/>
    </source>
</evidence>
<dbReference type="Gene3D" id="3.30.1250.10">
    <property type="entry name" value="Ribosome maturation protein SBDS, N-terminal domain"/>
    <property type="match status" value="1"/>
</dbReference>
<dbReference type="HOGENOM" id="CLU_1897668_0_0_1"/>
<reference evidence="3 4" key="1">
    <citation type="journal article" date="2011" name="MBio">
        <title>Genome variation in Cryptococcus gattii, an emerging pathogen of immunocompetent hosts.</title>
        <authorList>
            <person name="D'Souza C.A."/>
            <person name="Kronstad J.W."/>
            <person name="Taylor G."/>
            <person name="Warren R."/>
            <person name="Yuen M."/>
            <person name="Hu G."/>
            <person name="Jung W.H."/>
            <person name="Sham A."/>
            <person name="Kidd S.E."/>
            <person name="Tangen K."/>
            <person name="Lee N."/>
            <person name="Zeilmaker T."/>
            <person name="Sawkins J."/>
            <person name="McVicker G."/>
            <person name="Shah S."/>
            <person name="Gnerre S."/>
            <person name="Griggs A."/>
            <person name="Zeng Q."/>
            <person name="Bartlett K."/>
            <person name="Li W."/>
            <person name="Wang X."/>
            <person name="Heitman J."/>
            <person name="Stajich J.E."/>
            <person name="Fraser J.A."/>
            <person name="Meyer W."/>
            <person name="Carter D."/>
            <person name="Schein J."/>
            <person name="Krzywinski M."/>
            <person name="Kwon-Chung K.J."/>
            <person name="Varma A."/>
            <person name="Wang J."/>
            <person name="Brunham R."/>
            <person name="Fyfe M."/>
            <person name="Ouellette B.F."/>
            <person name="Siddiqui A."/>
            <person name="Marra M."/>
            <person name="Jones S."/>
            <person name="Holt R."/>
            <person name="Birren B.W."/>
            <person name="Galagan J.E."/>
            <person name="Cuomo C.A."/>
        </authorList>
    </citation>
    <scope>NUCLEOTIDE SEQUENCE [LARGE SCALE GENOMIC DNA]</scope>
    <source>
        <strain evidence="3 4">R265</strain>
    </source>
</reference>
<dbReference type="Pfam" id="PF01172">
    <property type="entry name" value="SBDS_N"/>
    <property type="match status" value="1"/>
</dbReference>
<name>A0A095DDN1_CRYD2</name>
<dbReference type="EMBL" id="CP025770">
    <property type="protein sequence ID" value="KGB78951.1"/>
    <property type="molecule type" value="Genomic_DNA"/>
</dbReference>
<sequence length="135" mass="14841">MSSVAVAVVYKPNEYADEYMVFVDDVADYERWKDGAKDIALSRFIGQFSIYKSATSGHTGSLGEISKQEIENVFFGDEKNVKDKSVEAAIMIILQNGKMHKSDFKHSYKLNMNPSRGAGDTRATGASGAAMGFPR</sequence>
<accession>A0A095DDN1</accession>
<dbReference type="VEuPathDB" id="FungiDB:CNBG_4789"/>
<dbReference type="STRING" id="294750.A0A095DDN1"/>
<evidence type="ECO:0000256" key="1">
    <source>
        <dbReference type="SAM" id="MobiDB-lite"/>
    </source>
</evidence>
<dbReference type="SUPFAM" id="SSF89895">
    <property type="entry name" value="FYSH domain"/>
    <property type="match status" value="1"/>
</dbReference>
<dbReference type="OMA" id="PEHGKQG"/>
<protein>
    <recommendedName>
        <fullName evidence="2">Ribosome maturation protein SDO1/SBDS N-terminal domain-containing protein</fullName>
    </recommendedName>
</protein>
<reference evidence="3 4" key="2">
    <citation type="journal article" date="2018" name="Proc. Natl. Acad. Sci.">
        <title>RNAi is a critical determinant of centromere evolution in closely related fungi.</title>
        <authorList>
            <person name="Yadav V."/>
            <person name="Sun S."/>
            <person name="Billmyre R.B."/>
            <person name="Thimmappa B.C."/>
            <person name="Shea T."/>
            <person name="Lintner R."/>
            <person name="Bakkeren G."/>
            <person name="Cuomo C.A."/>
            <person name="Heitman J."/>
            <person name="Sanyal K."/>
        </authorList>
    </citation>
    <scope>NUCLEOTIDE SEQUENCE [LARGE SCALE GENOMIC DNA]</scope>
    <source>
        <strain evidence="3 4">R265</strain>
    </source>
</reference>
<dbReference type="InterPro" id="IPR019783">
    <property type="entry name" value="SDO1/SBDS_N"/>
</dbReference>
<feature type="region of interest" description="Disordered" evidence="1">
    <location>
        <begin position="115"/>
        <end position="135"/>
    </location>
</feature>
<keyword evidence="4" id="KW-1185">Reference proteome</keyword>
<dbReference type="KEGG" id="cdeu:CNBG_4789"/>